<proteinExistence type="predicted"/>
<dbReference type="Proteomes" id="UP000023152">
    <property type="component" value="Unassembled WGS sequence"/>
</dbReference>
<dbReference type="OrthoDB" id="447173at2759"/>
<feature type="non-terminal residue" evidence="1">
    <location>
        <position position="1"/>
    </location>
</feature>
<comment type="caution">
    <text evidence="1">The sequence shown here is derived from an EMBL/GenBank/DDBJ whole genome shotgun (WGS) entry which is preliminary data.</text>
</comment>
<evidence type="ECO:0000313" key="1">
    <source>
        <dbReference type="EMBL" id="ETO06024.1"/>
    </source>
</evidence>
<keyword evidence="2" id="KW-1185">Reference proteome</keyword>
<sequence>RLSIYDGNVVITDTNTTTNGPTLSSSSSLSSSTITNIDSSIILSMMPELFKLVDEHKKLCQRQIVKGIDRRLILLNEYVDTLAKYAIDLQDRTQKAFELTEQADQILLELEKCILILIELTKRIELLQTIVPQLDYNSFFGVIDWTENLNIKMESILLKRIEEVIDGWRMTLDINWTLNSSTNDIKELKKENPFWRNAAIIHNIKMTPNQQIEIEPPMSEAKMLLGQDLQTWLAMIVSLKHPRSDSDQSEEELTIV</sequence>
<name>X6LWN4_RETFI</name>
<dbReference type="EMBL" id="ASPP01027575">
    <property type="protein sequence ID" value="ETO06024.1"/>
    <property type="molecule type" value="Genomic_DNA"/>
</dbReference>
<protein>
    <submittedName>
        <fullName evidence="1">Uncharacterized protein</fullName>
    </submittedName>
</protein>
<gene>
    <name evidence="1" type="ORF">RFI_31372</name>
</gene>
<evidence type="ECO:0000313" key="2">
    <source>
        <dbReference type="Proteomes" id="UP000023152"/>
    </source>
</evidence>
<organism evidence="1 2">
    <name type="scientific">Reticulomyxa filosa</name>
    <dbReference type="NCBI Taxonomy" id="46433"/>
    <lineage>
        <taxon>Eukaryota</taxon>
        <taxon>Sar</taxon>
        <taxon>Rhizaria</taxon>
        <taxon>Retaria</taxon>
        <taxon>Foraminifera</taxon>
        <taxon>Monothalamids</taxon>
        <taxon>Reticulomyxidae</taxon>
        <taxon>Reticulomyxa</taxon>
    </lineage>
</organism>
<reference evidence="1 2" key="1">
    <citation type="journal article" date="2013" name="Curr. Biol.">
        <title>The Genome of the Foraminiferan Reticulomyxa filosa.</title>
        <authorList>
            <person name="Glockner G."/>
            <person name="Hulsmann N."/>
            <person name="Schleicher M."/>
            <person name="Noegel A.A."/>
            <person name="Eichinger L."/>
            <person name="Gallinger C."/>
            <person name="Pawlowski J."/>
            <person name="Sierra R."/>
            <person name="Euteneuer U."/>
            <person name="Pillet L."/>
            <person name="Moustafa A."/>
            <person name="Platzer M."/>
            <person name="Groth M."/>
            <person name="Szafranski K."/>
            <person name="Schliwa M."/>
        </authorList>
    </citation>
    <scope>NUCLEOTIDE SEQUENCE [LARGE SCALE GENOMIC DNA]</scope>
</reference>
<feature type="non-terminal residue" evidence="1">
    <location>
        <position position="256"/>
    </location>
</feature>
<dbReference type="AlphaFoldDB" id="X6LWN4"/>
<accession>X6LWN4</accession>